<keyword evidence="3" id="KW-1185">Reference proteome</keyword>
<dbReference type="KEGG" id="cre:CHLRE_17g715550v5"/>
<feature type="compositionally biased region" description="Polar residues" evidence="1">
    <location>
        <begin position="367"/>
        <end position="376"/>
    </location>
</feature>
<feature type="compositionally biased region" description="Gly residues" evidence="1">
    <location>
        <begin position="307"/>
        <end position="331"/>
    </location>
</feature>
<feature type="region of interest" description="Disordered" evidence="1">
    <location>
        <begin position="295"/>
        <end position="349"/>
    </location>
</feature>
<evidence type="ECO:0000313" key="2">
    <source>
        <dbReference type="EMBL" id="PNW70332.1"/>
    </source>
</evidence>
<gene>
    <name evidence="2" type="ORF">CHLRE_17g715550v5</name>
</gene>
<evidence type="ECO:0008006" key="4">
    <source>
        <dbReference type="Google" id="ProtNLM"/>
    </source>
</evidence>
<dbReference type="EMBL" id="CM008978">
    <property type="protein sequence ID" value="PNW70332.1"/>
    <property type="molecule type" value="Genomic_DNA"/>
</dbReference>
<dbReference type="RefSeq" id="XP_042914608.1">
    <property type="nucleotide sequence ID" value="XM_043072149.1"/>
</dbReference>
<dbReference type="OrthoDB" id="551048at2759"/>
<evidence type="ECO:0000313" key="3">
    <source>
        <dbReference type="Proteomes" id="UP000006906"/>
    </source>
</evidence>
<dbReference type="CDD" id="cd09917">
    <property type="entry name" value="F-box_SF"/>
    <property type="match status" value="1"/>
</dbReference>
<feature type="compositionally biased region" description="Low complexity" evidence="1">
    <location>
        <begin position="295"/>
        <end position="306"/>
    </location>
</feature>
<feature type="compositionally biased region" description="Gly residues" evidence="1">
    <location>
        <begin position="195"/>
        <end position="206"/>
    </location>
</feature>
<dbReference type="AlphaFoldDB" id="A0A2K3CPW7"/>
<organism evidence="2 3">
    <name type="scientific">Chlamydomonas reinhardtii</name>
    <name type="common">Chlamydomonas smithii</name>
    <dbReference type="NCBI Taxonomy" id="3055"/>
    <lineage>
        <taxon>Eukaryota</taxon>
        <taxon>Viridiplantae</taxon>
        <taxon>Chlorophyta</taxon>
        <taxon>core chlorophytes</taxon>
        <taxon>Chlorophyceae</taxon>
        <taxon>CS clade</taxon>
        <taxon>Chlamydomonadales</taxon>
        <taxon>Chlamydomonadaceae</taxon>
        <taxon>Chlamydomonas</taxon>
    </lineage>
</organism>
<proteinExistence type="predicted"/>
<feature type="region of interest" description="Disordered" evidence="1">
    <location>
        <begin position="167"/>
        <end position="206"/>
    </location>
</feature>
<dbReference type="GeneID" id="66056988"/>
<dbReference type="InterPro" id="IPR045902">
    <property type="entry name" value="SANBR-like"/>
</dbReference>
<accession>A0A2K3CPW7</accession>
<dbReference type="InParanoid" id="A0A2K3CPW7"/>
<feature type="compositionally biased region" description="Gly residues" evidence="1">
    <location>
        <begin position="414"/>
        <end position="424"/>
    </location>
</feature>
<name>A0A2K3CPW7_CHLRE</name>
<protein>
    <recommendedName>
        <fullName evidence="4">F-box domain-containing protein</fullName>
    </recommendedName>
</protein>
<dbReference type="Gramene" id="PNW70332">
    <property type="protein sequence ID" value="PNW70332"/>
    <property type="gene ID" value="CHLRE_17g715550v5"/>
</dbReference>
<dbReference type="PANTHER" id="PTHR20946:SF0">
    <property type="entry name" value="SANT AND BTB DOMAIN REGULATOR OF CLASS SWITCH RECOMBINATION"/>
    <property type="match status" value="1"/>
</dbReference>
<evidence type="ECO:0000256" key="1">
    <source>
        <dbReference type="SAM" id="MobiDB-lite"/>
    </source>
</evidence>
<dbReference type="Proteomes" id="UP000006906">
    <property type="component" value="Chromosome 17"/>
</dbReference>
<dbReference type="PANTHER" id="PTHR20946">
    <property type="entry name" value="SANT AND BTB DOMAIN REGULATOR OF CLASS SWITCH RECOMBINATION"/>
    <property type="match status" value="1"/>
</dbReference>
<feature type="compositionally biased region" description="Low complexity" evidence="1">
    <location>
        <begin position="180"/>
        <end position="194"/>
    </location>
</feature>
<sequence length="475" mass="46497">MRTRQRAKAEAEAFTEVCWLPEELQCRLIDFVLEGYKTPVLRNGLIANPARDLVSLMLVCRTWRDRVGGHPHTAAREASAVMLKVAWLTDAALLTGLSPCGQSKLTRLNRIPRSVRLLLHCGCTGRSGSGGAGAGGWQGVGEEGGSGAVGRAGGAYGGAAGAGGGGGGGREVLLGPRAEPAAPGRTSTARPTAASGGGGGDGSGGDGGGTAHLAVCACTCAGQGSTRWVEARVLSRQKQRSVFERSSFPERVPILALAAADVAPGELRGTVMEVMASLDGNFLCPFVVRLTFPGSSSGSSGSSDAGGSSGGGGSSGAGGSGGAGGGSGNGAGRDAQAGGSGGAAGSAGIQPSAADNAAIELSGYDNSAVEQQGPSQATATAAAVLGSAESSTQEEARTVPPQGAPCDGRTPGSAGAGGADGGSAGNRHARAPATLVPLCRQDVEALACGSVAVGEDGPHLYLVPTAAALKRTWGS</sequence>
<reference evidence="2 3" key="1">
    <citation type="journal article" date="2007" name="Science">
        <title>The Chlamydomonas genome reveals the evolution of key animal and plant functions.</title>
        <authorList>
            <person name="Merchant S.S."/>
            <person name="Prochnik S.E."/>
            <person name="Vallon O."/>
            <person name="Harris E.H."/>
            <person name="Karpowicz S.J."/>
            <person name="Witman G.B."/>
            <person name="Terry A."/>
            <person name="Salamov A."/>
            <person name="Fritz-Laylin L.K."/>
            <person name="Marechal-Drouard L."/>
            <person name="Marshall W.F."/>
            <person name="Qu L.H."/>
            <person name="Nelson D.R."/>
            <person name="Sanderfoot A.A."/>
            <person name="Spalding M.H."/>
            <person name="Kapitonov V.V."/>
            <person name="Ren Q."/>
            <person name="Ferris P."/>
            <person name="Lindquist E."/>
            <person name="Shapiro H."/>
            <person name="Lucas S.M."/>
            <person name="Grimwood J."/>
            <person name="Schmutz J."/>
            <person name="Cardol P."/>
            <person name="Cerutti H."/>
            <person name="Chanfreau G."/>
            <person name="Chen C.L."/>
            <person name="Cognat V."/>
            <person name="Croft M.T."/>
            <person name="Dent R."/>
            <person name="Dutcher S."/>
            <person name="Fernandez E."/>
            <person name="Fukuzawa H."/>
            <person name="Gonzalez-Ballester D."/>
            <person name="Gonzalez-Halphen D."/>
            <person name="Hallmann A."/>
            <person name="Hanikenne M."/>
            <person name="Hippler M."/>
            <person name="Inwood W."/>
            <person name="Jabbari K."/>
            <person name="Kalanon M."/>
            <person name="Kuras R."/>
            <person name="Lefebvre P.A."/>
            <person name="Lemaire S.D."/>
            <person name="Lobanov A.V."/>
            <person name="Lohr M."/>
            <person name="Manuell A."/>
            <person name="Meier I."/>
            <person name="Mets L."/>
            <person name="Mittag M."/>
            <person name="Mittelmeier T."/>
            <person name="Moroney J.V."/>
            <person name="Moseley J."/>
            <person name="Napoli C."/>
            <person name="Nedelcu A.M."/>
            <person name="Niyogi K."/>
            <person name="Novoselov S.V."/>
            <person name="Paulsen I.T."/>
            <person name="Pazour G."/>
            <person name="Purton S."/>
            <person name="Ral J.P."/>
            <person name="Riano-Pachon D.M."/>
            <person name="Riekhof W."/>
            <person name="Rymarquis L."/>
            <person name="Schroda M."/>
            <person name="Stern D."/>
            <person name="Umen J."/>
            <person name="Willows R."/>
            <person name="Wilson N."/>
            <person name="Zimmer S.L."/>
            <person name="Allmer J."/>
            <person name="Balk J."/>
            <person name="Bisova K."/>
            <person name="Chen C.J."/>
            <person name="Elias M."/>
            <person name="Gendler K."/>
            <person name="Hauser C."/>
            <person name="Lamb M.R."/>
            <person name="Ledford H."/>
            <person name="Long J.C."/>
            <person name="Minagawa J."/>
            <person name="Page M.D."/>
            <person name="Pan J."/>
            <person name="Pootakham W."/>
            <person name="Roje S."/>
            <person name="Rose A."/>
            <person name="Stahlberg E."/>
            <person name="Terauchi A.M."/>
            <person name="Yang P."/>
            <person name="Ball S."/>
            <person name="Bowler C."/>
            <person name="Dieckmann C.L."/>
            <person name="Gladyshev V.N."/>
            <person name="Green P."/>
            <person name="Jorgensen R."/>
            <person name="Mayfield S."/>
            <person name="Mueller-Roeber B."/>
            <person name="Rajamani S."/>
            <person name="Sayre R.T."/>
            <person name="Brokstein P."/>
            <person name="Dubchak I."/>
            <person name="Goodstein D."/>
            <person name="Hornick L."/>
            <person name="Huang Y.W."/>
            <person name="Jhaveri J."/>
            <person name="Luo Y."/>
            <person name="Martinez D."/>
            <person name="Ngau W.C."/>
            <person name="Otillar B."/>
            <person name="Poliakov A."/>
            <person name="Porter A."/>
            <person name="Szajkowski L."/>
            <person name="Werner G."/>
            <person name="Zhou K."/>
            <person name="Grigoriev I.V."/>
            <person name="Rokhsar D.S."/>
            <person name="Grossman A.R."/>
        </authorList>
    </citation>
    <scope>NUCLEOTIDE SEQUENCE [LARGE SCALE GENOMIC DNA]</scope>
    <source>
        <strain evidence="3">CC-503</strain>
    </source>
</reference>
<feature type="region of interest" description="Disordered" evidence="1">
    <location>
        <begin position="367"/>
        <end position="428"/>
    </location>
</feature>